<accession>A0A8K0CTM2</accession>
<dbReference type="AlphaFoldDB" id="A0A8K0CTM2"/>
<sequence length="101" mass="12009">MTEATNLCIGRTEMKKRGDWFDDDCKKVLMTWNAAKIEKDRTHRPQKQTMNKTVFVRVEFENGAVTLVNTTWLTPRKKEVHWLPYKTQFEYNKALIKAEVM</sequence>
<evidence type="ECO:0000313" key="2">
    <source>
        <dbReference type="Proteomes" id="UP000801492"/>
    </source>
</evidence>
<dbReference type="Proteomes" id="UP000801492">
    <property type="component" value="Unassembled WGS sequence"/>
</dbReference>
<protein>
    <submittedName>
        <fullName evidence="1">Uncharacterized protein</fullName>
    </submittedName>
</protein>
<reference evidence="1" key="1">
    <citation type="submission" date="2019-08" db="EMBL/GenBank/DDBJ databases">
        <title>The genome of the North American firefly Photinus pyralis.</title>
        <authorList>
            <consortium name="Photinus pyralis genome working group"/>
            <person name="Fallon T.R."/>
            <person name="Sander Lower S.E."/>
            <person name="Weng J.-K."/>
        </authorList>
    </citation>
    <scope>NUCLEOTIDE SEQUENCE</scope>
    <source>
        <strain evidence="1">TRF0915ILg1</strain>
        <tissue evidence="1">Whole body</tissue>
    </source>
</reference>
<keyword evidence="2" id="KW-1185">Reference proteome</keyword>
<dbReference type="OrthoDB" id="10069532at2759"/>
<name>A0A8K0CTM2_IGNLU</name>
<dbReference type="EMBL" id="VTPC01007984">
    <property type="protein sequence ID" value="KAF2893435.1"/>
    <property type="molecule type" value="Genomic_DNA"/>
</dbReference>
<organism evidence="1 2">
    <name type="scientific">Ignelater luminosus</name>
    <name type="common">Cucubano</name>
    <name type="synonym">Pyrophorus luminosus</name>
    <dbReference type="NCBI Taxonomy" id="2038154"/>
    <lineage>
        <taxon>Eukaryota</taxon>
        <taxon>Metazoa</taxon>
        <taxon>Ecdysozoa</taxon>
        <taxon>Arthropoda</taxon>
        <taxon>Hexapoda</taxon>
        <taxon>Insecta</taxon>
        <taxon>Pterygota</taxon>
        <taxon>Neoptera</taxon>
        <taxon>Endopterygota</taxon>
        <taxon>Coleoptera</taxon>
        <taxon>Polyphaga</taxon>
        <taxon>Elateriformia</taxon>
        <taxon>Elateroidea</taxon>
        <taxon>Elateridae</taxon>
        <taxon>Agrypninae</taxon>
        <taxon>Pyrophorini</taxon>
        <taxon>Ignelater</taxon>
    </lineage>
</organism>
<comment type="caution">
    <text evidence="1">The sequence shown here is derived from an EMBL/GenBank/DDBJ whole genome shotgun (WGS) entry which is preliminary data.</text>
</comment>
<gene>
    <name evidence="1" type="ORF">ILUMI_12736</name>
</gene>
<evidence type="ECO:0000313" key="1">
    <source>
        <dbReference type="EMBL" id="KAF2893435.1"/>
    </source>
</evidence>
<proteinExistence type="predicted"/>